<keyword evidence="1" id="KW-0677">Repeat</keyword>
<evidence type="ECO:0000313" key="3">
    <source>
        <dbReference type="EMBL" id="EED95022.1"/>
    </source>
</evidence>
<dbReference type="InterPro" id="IPR013783">
    <property type="entry name" value="Ig-like_fold"/>
</dbReference>
<dbReference type="SUPFAM" id="SSF49265">
    <property type="entry name" value="Fibronectin type III"/>
    <property type="match status" value="1"/>
</dbReference>
<dbReference type="InterPro" id="IPR036116">
    <property type="entry name" value="FN3_sf"/>
</dbReference>
<reference evidence="3 4" key="2">
    <citation type="journal article" date="2008" name="Nature">
        <title>The Phaeodactylum genome reveals the evolutionary history of diatom genomes.</title>
        <authorList>
            <person name="Bowler C."/>
            <person name="Allen A.E."/>
            <person name="Badger J.H."/>
            <person name="Grimwood J."/>
            <person name="Jabbari K."/>
            <person name="Kuo A."/>
            <person name="Maheswari U."/>
            <person name="Martens C."/>
            <person name="Maumus F."/>
            <person name="Otillar R.P."/>
            <person name="Rayko E."/>
            <person name="Salamov A."/>
            <person name="Vandepoele K."/>
            <person name="Beszteri B."/>
            <person name="Gruber A."/>
            <person name="Heijde M."/>
            <person name="Katinka M."/>
            <person name="Mock T."/>
            <person name="Valentin K."/>
            <person name="Verret F."/>
            <person name="Berges J.A."/>
            <person name="Brownlee C."/>
            <person name="Cadoret J.P."/>
            <person name="Chiovitti A."/>
            <person name="Choi C.J."/>
            <person name="Coesel S."/>
            <person name="De Martino A."/>
            <person name="Detter J.C."/>
            <person name="Durkin C."/>
            <person name="Falciatore A."/>
            <person name="Fournet J."/>
            <person name="Haruta M."/>
            <person name="Huysman M.J."/>
            <person name="Jenkins B.D."/>
            <person name="Jiroutova K."/>
            <person name="Jorgensen R.E."/>
            <person name="Joubert Y."/>
            <person name="Kaplan A."/>
            <person name="Kroger N."/>
            <person name="Kroth P.G."/>
            <person name="La Roche J."/>
            <person name="Lindquist E."/>
            <person name="Lommer M."/>
            <person name="Martin-Jezequel V."/>
            <person name="Lopez P.J."/>
            <person name="Lucas S."/>
            <person name="Mangogna M."/>
            <person name="McGinnis K."/>
            <person name="Medlin L.K."/>
            <person name="Montsant A."/>
            <person name="Oudot-Le Secq M.P."/>
            <person name="Napoli C."/>
            <person name="Obornik M."/>
            <person name="Parker M.S."/>
            <person name="Petit J.L."/>
            <person name="Porcel B.M."/>
            <person name="Poulsen N."/>
            <person name="Robison M."/>
            <person name="Rychlewski L."/>
            <person name="Rynearson T.A."/>
            <person name="Schmutz J."/>
            <person name="Shapiro H."/>
            <person name="Siaut M."/>
            <person name="Stanley M."/>
            <person name="Sussman M.R."/>
            <person name="Taylor A.R."/>
            <person name="Vardi A."/>
            <person name="von Dassow P."/>
            <person name="Vyverman W."/>
            <person name="Willis A."/>
            <person name="Wyrwicz L.S."/>
            <person name="Rokhsar D.S."/>
            <person name="Weissenbach J."/>
            <person name="Armbrust E.V."/>
            <person name="Green B.R."/>
            <person name="Van de Peer Y."/>
            <person name="Grigoriev I.V."/>
        </authorList>
    </citation>
    <scope>NUCLEOTIDE SEQUENCE [LARGE SCALE GENOMIC DNA]</scope>
    <source>
        <strain evidence="3 4">CCMP1335</strain>
    </source>
</reference>
<dbReference type="Pfam" id="PF00041">
    <property type="entry name" value="fn3"/>
    <property type="match status" value="1"/>
</dbReference>
<reference evidence="3 4" key="1">
    <citation type="journal article" date="2004" name="Science">
        <title>The genome of the diatom Thalassiosira pseudonana: ecology, evolution, and metabolism.</title>
        <authorList>
            <person name="Armbrust E.V."/>
            <person name="Berges J.A."/>
            <person name="Bowler C."/>
            <person name="Green B.R."/>
            <person name="Martinez D."/>
            <person name="Putnam N.H."/>
            <person name="Zhou S."/>
            <person name="Allen A.E."/>
            <person name="Apt K.E."/>
            <person name="Bechner M."/>
            <person name="Brzezinski M.A."/>
            <person name="Chaal B.K."/>
            <person name="Chiovitti A."/>
            <person name="Davis A.K."/>
            <person name="Demarest M.S."/>
            <person name="Detter J.C."/>
            <person name="Glavina T."/>
            <person name="Goodstein D."/>
            <person name="Hadi M.Z."/>
            <person name="Hellsten U."/>
            <person name="Hildebrand M."/>
            <person name="Jenkins B.D."/>
            <person name="Jurka J."/>
            <person name="Kapitonov V.V."/>
            <person name="Kroger N."/>
            <person name="Lau W.W."/>
            <person name="Lane T.W."/>
            <person name="Larimer F.W."/>
            <person name="Lippmeier J.C."/>
            <person name="Lucas S."/>
            <person name="Medina M."/>
            <person name="Montsant A."/>
            <person name="Obornik M."/>
            <person name="Parker M.S."/>
            <person name="Palenik B."/>
            <person name="Pazour G.J."/>
            <person name="Richardson P.M."/>
            <person name="Rynearson T.A."/>
            <person name="Saito M.A."/>
            <person name="Schwartz D.C."/>
            <person name="Thamatrakoln K."/>
            <person name="Valentin K."/>
            <person name="Vardi A."/>
            <person name="Wilkerson F.P."/>
            <person name="Rokhsar D.S."/>
        </authorList>
    </citation>
    <scope>NUCLEOTIDE SEQUENCE [LARGE SCALE GENOMIC DNA]</scope>
    <source>
        <strain evidence="3 4">CCMP1335</strain>
    </source>
</reference>
<feature type="domain" description="Fibronectin type-III" evidence="2">
    <location>
        <begin position="37"/>
        <end position="138"/>
    </location>
</feature>
<dbReference type="Gene3D" id="2.60.40.10">
    <property type="entry name" value="Immunoglobulins"/>
    <property type="match status" value="1"/>
</dbReference>
<dbReference type="PROSITE" id="PS50853">
    <property type="entry name" value="FN3"/>
    <property type="match status" value="1"/>
</dbReference>
<accession>B8BVZ3</accession>
<organism evidence="3 4">
    <name type="scientific">Thalassiosira pseudonana</name>
    <name type="common">Marine diatom</name>
    <name type="synonym">Cyclotella nana</name>
    <dbReference type="NCBI Taxonomy" id="35128"/>
    <lineage>
        <taxon>Eukaryota</taxon>
        <taxon>Sar</taxon>
        <taxon>Stramenopiles</taxon>
        <taxon>Ochrophyta</taxon>
        <taxon>Bacillariophyta</taxon>
        <taxon>Coscinodiscophyceae</taxon>
        <taxon>Thalassiosirophycidae</taxon>
        <taxon>Thalassiosirales</taxon>
        <taxon>Thalassiosiraceae</taxon>
        <taxon>Thalassiosira</taxon>
    </lineage>
</organism>
<dbReference type="InterPro" id="IPR050964">
    <property type="entry name" value="Striated_Muscle_Regulatory"/>
</dbReference>
<dbReference type="InParanoid" id="B8BVZ3"/>
<evidence type="ECO:0000259" key="2">
    <source>
        <dbReference type="PROSITE" id="PS50853"/>
    </source>
</evidence>
<dbReference type="PANTHER" id="PTHR13817:SF73">
    <property type="entry name" value="FIBRONECTIN TYPE-III DOMAIN-CONTAINING PROTEIN"/>
    <property type="match status" value="1"/>
</dbReference>
<dbReference type="STRING" id="35128.B8BVZ3"/>
<keyword evidence="4" id="KW-1185">Reference proteome</keyword>
<dbReference type="PaxDb" id="35128-Thaps261601"/>
<dbReference type="GeneID" id="7450482"/>
<dbReference type="CDD" id="cd00063">
    <property type="entry name" value="FN3"/>
    <property type="match status" value="1"/>
</dbReference>
<dbReference type="KEGG" id="tps:THAPSDRAFT_261601"/>
<gene>
    <name evidence="3" type="ORF">THAPSDRAFT_261601</name>
</gene>
<evidence type="ECO:0000256" key="1">
    <source>
        <dbReference type="ARBA" id="ARBA00022737"/>
    </source>
</evidence>
<feature type="non-terminal residue" evidence="3">
    <location>
        <position position="246"/>
    </location>
</feature>
<protein>
    <recommendedName>
        <fullName evidence="2">Fibronectin type-III domain-containing protein</fullName>
    </recommendedName>
</protein>
<dbReference type="SMART" id="SM00060">
    <property type="entry name" value="FN3"/>
    <property type="match status" value="1"/>
</dbReference>
<dbReference type="HOGENOM" id="CLU_1131546_0_0_1"/>
<proteinExistence type="predicted"/>
<feature type="non-terminal residue" evidence="3">
    <location>
        <position position="1"/>
    </location>
</feature>
<dbReference type="PANTHER" id="PTHR13817">
    <property type="entry name" value="TITIN"/>
    <property type="match status" value="1"/>
</dbReference>
<evidence type="ECO:0000313" key="4">
    <source>
        <dbReference type="Proteomes" id="UP000001449"/>
    </source>
</evidence>
<dbReference type="Proteomes" id="UP000001449">
    <property type="component" value="Chromosome 2"/>
</dbReference>
<dbReference type="AlphaFoldDB" id="B8BVZ3"/>
<dbReference type="InterPro" id="IPR003961">
    <property type="entry name" value="FN3_dom"/>
</dbReference>
<name>B8BVZ3_THAPS</name>
<sequence length="246" mass="26633">LSVNESYVARVSVSNGYFWSPSTSSHAITPTNKAPSPPRDVFVNALSDTEIGVSWSLPMYSGGVPISGFTIQYDTDLLFDMMSVTVDNRDDVDIYSHVIENLDPSDSYYVRVMAHNSKGFSEPEMATSLLANIQTVELSLVSINEVVDFSETFILKLTNNGIAQSSNPLSIIATAIEVEDELNSLGLVASVVREDHSSVYDSSGIETHSFDMRYSINIVYLNAGEAFTVSIESSSSLGSIIAAVAM</sequence>
<dbReference type="EMBL" id="CM000639">
    <property type="protein sequence ID" value="EED95022.1"/>
    <property type="molecule type" value="Genomic_DNA"/>
</dbReference>
<dbReference type="RefSeq" id="XP_002287579.1">
    <property type="nucleotide sequence ID" value="XM_002287543.1"/>
</dbReference>